<dbReference type="InterPro" id="IPR043502">
    <property type="entry name" value="DNA/RNA_pol_sf"/>
</dbReference>
<name>A0A1Q9EJT1_SYMMI</name>
<keyword evidence="4" id="KW-1185">Reference proteome</keyword>
<sequence length="1149" mass="129780">MAHAGIVKRPRGMSSVPAGGSHDPPRGDADDNDAAASDDDLSPRSFTPGSQDGISESSDFSLILHGEDLDGAKAKFSSLYRAEVQALFPHASRRSHSGKMSWMQRDIANSDWQRLREQAEHYLSNERLANWGNWVTASAQGHRSAGGLPASSFQELMAWLDSEGRFEVVILQETHWRDSTDFRSGRWYCIHSSGYGSEVSYDRFGGVLVMLRQEAFEEPSVQELYPGRLLHVRAVHKQSNLTVDVLGIYQHVHRTHLPPEQNQAYRQHIWDTLSRTLKLLPSRNPLLLGGDFNAQLAKQHPHVGAANRSHDAGQDRDRQFQKLLGEHDLCALNTWHCRPGYTYESAHSKTRIDFVLTRLRDAKSGARQAAPNYAFPIKSWMAAGHWPIEATLQVVPFSRRGEPVTAPTAARYDKVALLHSVHADTPQAVALKEEIAQALQAVTATELHQVRDSVNRILLEAVERRFPLGRPDDTRVSAQGSFRASAKSTWQLYRELKVHRAATPHAVFRQWRAATAFLKASKALRAQSRHLKQTAILEKLAEAEAAACKGDQRSIAGLLGPALRLHFQDTIAVIQQLHTDAQYVFRAGANVGRHTTTNGLKQGCCIAPFLWSFFTVAVMHSLRDKLGQDWLHQALVLFADDHWCQWVIRSKADFEQSVQQLQVVLETLMDFRMSINFKKTAILCRLEGKQAKSVLRDHIKLRNGDKFFSVQVRGQEQLIPIRAVHDHLGTKVTYHHRLDANMEHRIQSGQAKYQVLLRSLQRFRESLNLKAVTAPDITTRTDVCAYVERLEANWQHLVDLQQQQDAQLPIIEAAVPCPYCDACFTTENAMRIHAQLAHQMTDVMQGLNPEADIFAFCNPSLLTSRTKQLALPKKEEKEEMEPEREDSTQPPKRPRPEPSPLFSASPQTGSRRPQHRQPRNTQLSAEGKLLARALLHHEDQLAAQRMDKDFVLFMRQDYASIIPNLHAISTEWHAKKEEGHEGLTSSLRTVLLACLVKELLARVQNMASTTEGQGKLQAVHWLDSNQAWTFLRWCHKSRKLVLDNNKESLSHTELVRQLTFLLENLRGDIIHKFHSTKGLDLVEENTSSHPSVTFLLGISLRGEKANEMHEVLCKLLGCSMWQLIGVSMKREGLQRSPTAKHLAKLLYGK</sequence>
<dbReference type="SUPFAM" id="SSF56672">
    <property type="entry name" value="DNA/RNA polymerases"/>
    <property type="match status" value="1"/>
</dbReference>
<reference evidence="3 4" key="1">
    <citation type="submission" date="2016-02" db="EMBL/GenBank/DDBJ databases">
        <title>Genome analysis of coral dinoflagellate symbionts highlights evolutionary adaptations to a symbiotic lifestyle.</title>
        <authorList>
            <person name="Aranda M."/>
            <person name="Li Y."/>
            <person name="Liew Y.J."/>
            <person name="Baumgarten S."/>
            <person name="Simakov O."/>
            <person name="Wilson M."/>
            <person name="Piel J."/>
            <person name="Ashoor H."/>
            <person name="Bougouffa S."/>
            <person name="Bajic V.B."/>
            <person name="Ryu T."/>
            <person name="Ravasi T."/>
            <person name="Bayer T."/>
            <person name="Micklem G."/>
            <person name="Kim H."/>
            <person name="Bhak J."/>
            <person name="Lajeunesse T.C."/>
            <person name="Voolstra C.R."/>
        </authorList>
    </citation>
    <scope>NUCLEOTIDE SEQUENCE [LARGE SCALE GENOMIC DNA]</scope>
    <source>
        <strain evidence="3 4">CCMP2467</strain>
    </source>
</reference>
<dbReference type="OrthoDB" id="426665at2759"/>
<dbReference type="SUPFAM" id="SSF56219">
    <property type="entry name" value="DNase I-like"/>
    <property type="match status" value="1"/>
</dbReference>
<feature type="compositionally biased region" description="Polar residues" evidence="1">
    <location>
        <begin position="44"/>
        <end position="57"/>
    </location>
</feature>
<feature type="compositionally biased region" description="Basic residues" evidence="1">
    <location>
        <begin position="1"/>
        <end position="11"/>
    </location>
</feature>
<dbReference type="Pfam" id="PF03372">
    <property type="entry name" value="Exo_endo_phos"/>
    <property type="match status" value="1"/>
</dbReference>
<protein>
    <recommendedName>
        <fullName evidence="2">C2H2-type domain-containing protein</fullName>
    </recommendedName>
</protein>
<organism evidence="3 4">
    <name type="scientific">Symbiodinium microadriaticum</name>
    <name type="common">Dinoflagellate</name>
    <name type="synonym">Zooxanthella microadriatica</name>
    <dbReference type="NCBI Taxonomy" id="2951"/>
    <lineage>
        <taxon>Eukaryota</taxon>
        <taxon>Sar</taxon>
        <taxon>Alveolata</taxon>
        <taxon>Dinophyceae</taxon>
        <taxon>Suessiales</taxon>
        <taxon>Symbiodiniaceae</taxon>
        <taxon>Symbiodinium</taxon>
    </lineage>
</organism>
<evidence type="ECO:0000256" key="1">
    <source>
        <dbReference type="SAM" id="MobiDB-lite"/>
    </source>
</evidence>
<dbReference type="InterPro" id="IPR013087">
    <property type="entry name" value="Znf_C2H2_type"/>
</dbReference>
<gene>
    <name evidence="3" type="ORF">AK812_SmicGene8893</name>
</gene>
<feature type="compositionally biased region" description="Acidic residues" evidence="1">
    <location>
        <begin position="30"/>
        <end position="40"/>
    </location>
</feature>
<dbReference type="Gene3D" id="3.60.10.10">
    <property type="entry name" value="Endonuclease/exonuclease/phosphatase"/>
    <property type="match status" value="1"/>
</dbReference>
<dbReference type="InterPro" id="IPR005135">
    <property type="entry name" value="Endo/exonuclease/phosphatase"/>
</dbReference>
<evidence type="ECO:0000313" key="4">
    <source>
        <dbReference type="Proteomes" id="UP000186817"/>
    </source>
</evidence>
<dbReference type="InterPro" id="IPR036691">
    <property type="entry name" value="Endo/exonu/phosph_ase_sf"/>
</dbReference>
<dbReference type="EMBL" id="LSRX01000133">
    <property type="protein sequence ID" value="OLQ07703.1"/>
    <property type="molecule type" value="Genomic_DNA"/>
</dbReference>
<dbReference type="Pfam" id="PF00078">
    <property type="entry name" value="RVT_1"/>
    <property type="match status" value="1"/>
</dbReference>
<accession>A0A1Q9EJT1</accession>
<dbReference type="InterPro" id="IPR000477">
    <property type="entry name" value="RT_dom"/>
</dbReference>
<feature type="domain" description="C2H2-type" evidence="2">
    <location>
        <begin position="817"/>
        <end position="838"/>
    </location>
</feature>
<dbReference type="Proteomes" id="UP000186817">
    <property type="component" value="Unassembled WGS sequence"/>
</dbReference>
<comment type="caution">
    <text evidence="3">The sequence shown here is derived from an EMBL/GenBank/DDBJ whole genome shotgun (WGS) entry which is preliminary data.</text>
</comment>
<dbReference type="PROSITE" id="PS00028">
    <property type="entry name" value="ZINC_FINGER_C2H2_1"/>
    <property type="match status" value="1"/>
</dbReference>
<feature type="compositionally biased region" description="Polar residues" evidence="1">
    <location>
        <begin position="902"/>
        <end position="911"/>
    </location>
</feature>
<feature type="region of interest" description="Disordered" evidence="1">
    <location>
        <begin position="1"/>
        <end position="57"/>
    </location>
</feature>
<proteinExistence type="predicted"/>
<feature type="region of interest" description="Disordered" evidence="1">
    <location>
        <begin position="867"/>
        <end position="922"/>
    </location>
</feature>
<dbReference type="GO" id="GO:0003824">
    <property type="term" value="F:catalytic activity"/>
    <property type="evidence" value="ECO:0007669"/>
    <property type="project" value="InterPro"/>
</dbReference>
<evidence type="ECO:0000313" key="3">
    <source>
        <dbReference type="EMBL" id="OLQ07703.1"/>
    </source>
</evidence>
<dbReference type="AlphaFoldDB" id="A0A1Q9EJT1"/>
<evidence type="ECO:0000259" key="2">
    <source>
        <dbReference type="PROSITE" id="PS00028"/>
    </source>
</evidence>